<comment type="caution">
    <text evidence="2">The sequence shown here is derived from an EMBL/GenBank/DDBJ whole genome shotgun (WGS) entry which is preliminary data.</text>
</comment>
<organism evidence="2 3">
    <name type="scientific">Vibrio barjaei</name>
    <dbReference type="NCBI Taxonomy" id="1676683"/>
    <lineage>
        <taxon>Bacteria</taxon>
        <taxon>Pseudomonadati</taxon>
        <taxon>Pseudomonadota</taxon>
        <taxon>Gammaproteobacteria</taxon>
        <taxon>Vibrionales</taxon>
        <taxon>Vibrionaceae</taxon>
        <taxon>Vibrio</taxon>
    </lineage>
</organism>
<dbReference type="RefSeq" id="WP_394628574.1">
    <property type="nucleotide sequence ID" value="NZ_JBIHSF010000004.1"/>
</dbReference>
<gene>
    <name evidence="2" type="ORF">ACGRH2_03530</name>
</gene>
<feature type="transmembrane region" description="Helical" evidence="1">
    <location>
        <begin position="12"/>
        <end position="32"/>
    </location>
</feature>
<feature type="transmembrane region" description="Helical" evidence="1">
    <location>
        <begin position="52"/>
        <end position="78"/>
    </location>
</feature>
<keyword evidence="1" id="KW-1133">Transmembrane helix</keyword>
<reference evidence="2 3" key="1">
    <citation type="submission" date="2024-10" db="EMBL/GenBank/DDBJ databases">
        <authorList>
            <person name="Yibar A."/>
            <person name="Saticioglu I.B."/>
            <person name="Duman M."/>
            <person name="Ajmi N."/>
            <person name="Gurler F."/>
            <person name="Ay H."/>
            <person name="Onuk E."/>
            <person name="Guler S."/>
            <person name="Romalde J.L."/>
        </authorList>
    </citation>
    <scope>NUCLEOTIDE SEQUENCE [LARGE SCALE GENOMIC DNA]</scope>
    <source>
        <strain evidence="2 3">1-TCBS-B</strain>
    </source>
</reference>
<accession>A0ABW7IDE6</accession>
<name>A0ABW7IDE6_9VIBR</name>
<dbReference type="InterPro" id="IPR032118">
    <property type="entry name" value="Phage_holin_HP1"/>
</dbReference>
<evidence type="ECO:0000256" key="1">
    <source>
        <dbReference type="SAM" id="Phobius"/>
    </source>
</evidence>
<sequence>MFEHLSAAVRRHKVKVVCAVFLTTMMVIIATKGDRITAVFGSVTATLGAFGLSNWSVVIGIFCTVTTSIATVVTNLVYRKKQLALQEKHLKEKANETY</sequence>
<evidence type="ECO:0000313" key="3">
    <source>
        <dbReference type="Proteomes" id="UP001607125"/>
    </source>
</evidence>
<evidence type="ECO:0000313" key="2">
    <source>
        <dbReference type="EMBL" id="MFH0259516.1"/>
    </source>
</evidence>
<dbReference type="Pfam" id="PF16080">
    <property type="entry name" value="Phage_holin_2_3"/>
    <property type="match status" value="1"/>
</dbReference>
<keyword evidence="1" id="KW-0472">Membrane</keyword>
<dbReference type="Proteomes" id="UP001607125">
    <property type="component" value="Unassembled WGS sequence"/>
</dbReference>
<protein>
    <submittedName>
        <fullName evidence="2">HP1 family phage holin</fullName>
    </submittedName>
</protein>
<keyword evidence="3" id="KW-1185">Reference proteome</keyword>
<dbReference type="EMBL" id="JBIHSF010000004">
    <property type="protein sequence ID" value="MFH0259516.1"/>
    <property type="molecule type" value="Genomic_DNA"/>
</dbReference>
<proteinExistence type="predicted"/>
<keyword evidence="1" id="KW-0812">Transmembrane</keyword>